<dbReference type="Gene3D" id="1.20.5.2950">
    <property type="match status" value="1"/>
</dbReference>
<name>A0A0B2AKP0_9MICC</name>
<proteinExistence type="predicted"/>
<feature type="region of interest" description="Disordered" evidence="1">
    <location>
        <begin position="1"/>
        <end position="26"/>
    </location>
</feature>
<feature type="compositionally biased region" description="Basic and acidic residues" evidence="1">
    <location>
        <begin position="1"/>
        <end position="11"/>
    </location>
</feature>
<organism evidence="2 3">
    <name type="scientific">Sinomonas humi</name>
    <dbReference type="NCBI Taxonomy" id="1338436"/>
    <lineage>
        <taxon>Bacteria</taxon>
        <taxon>Bacillati</taxon>
        <taxon>Actinomycetota</taxon>
        <taxon>Actinomycetes</taxon>
        <taxon>Micrococcales</taxon>
        <taxon>Micrococcaceae</taxon>
        <taxon>Sinomonas</taxon>
    </lineage>
</organism>
<dbReference type="Proteomes" id="UP000030982">
    <property type="component" value="Unassembled WGS sequence"/>
</dbReference>
<gene>
    <name evidence="2" type="ORF">LK10_06670</name>
</gene>
<keyword evidence="3" id="KW-1185">Reference proteome</keyword>
<protein>
    <submittedName>
        <fullName evidence="2">Uncharacterized protein</fullName>
    </submittedName>
</protein>
<dbReference type="STRING" id="1338436.LK10_06670"/>
<dbReference type="EMBL" id="JTDL01000082">
    <property type="protein sequence ID" value="KHL04220.1"/>
    <property type="molecule type" value="Genomic_DNA"/>
</dbReference>
<evidence type="ECO:0000256" key="1">
    <source>
        <dbReference type="SAM" id="MobiDB-lite"/>
    </source>
</evidence>
<reference evidence="2 3" key="1">
    <citation type="submission" date="2014-09" db="EMBL/GenBank/DDBJ databases">
        <title>Genome sequence of Sinomonas sp. MUSC 117.</title>
        <authorList>
            <person name="Lee L.-H."/>
        </authorList>
    </citation>
    <scope>NUCLEOTIDE SEQUENCE [LARGE SCALE GENOMIC DNA]</scope>
    <source>
        <strain evidence="2 3">MUSC 117</strain>
    </source>
</reference>
<evidence type="ECO:0000313" key="2">
    <source>
        <dbReference type="EMBL" id="KHL04220.1"/>
    </source>
</evidence>
<evidence type="ECO:0000313" key="3">
    <source>
        <dbReference type="Proteomes" id="UP000030982"/>
    </source>
</evidence>
<dbReference type="RefSeq" id="WP_043121336.1">
    <property type="nucleotide sequence ID" value="NZ_JTDL01000082.1"/>
</dbReference>
<dbReference type="OrthoDB" id="4954138at2"/>
<sequence length="142" mass="15110">MARSNFLDRFRPVGSPGPAARSGVPAMDAVGPDAELGVVFGALAPELEQAEALVNDAQRESEQVLAVARTAADDVLSHARLESPAARRRSYEAVLAAAAQEDSRLEEQASAEAAELERSGQDRIPATVQRLIERIFRSAATT</sequence>
<comment type="caution">
    <text evidence="2">The sequence shown here is derived from an EMBL/GenBank/DDBJ whole genome shotgun (WGS) entry which is preliminary data.</text>
</comment>
<accession>A0A0B2AKP0</accession>
<dbReference type="AlphaFoldDB" id="A0A0B2AKP0"/>